<dbReference type="AlphaFoldDB" id="A0A2T5P9Z1"/>
<dbReference type="Proteomes" id="UP000244064">
    <property type="component" value="Unassembled WGS sequence"/>
</dbReference>
<protein>
    <submittedName>
        <fullName evidence="2">Uncharacterized protein</fullName>
    </submittedName>
</protein>
<feature type="transmembrane region" description="Helical" evidence="1">
    <location>
        <begin position="226"/>
        <end position="247"/>
    </location>
</feature>
<name>A0A2T5P9Z1_9PSED</name>
<keyword evidence="1" id="KW-1133">Transmembrane helix</keyword>
<proteinExistence type="predicted"/>
<sequence length="324" mass="34943">MTSNPFEPLVPRPAPALLSPAPRIAHGVALAAALAACIAWAVGWLYAMVSQPELEFARSGWLVGPLGLTGLAQEIALAGLTGLLTTRFCCEREAIGGHRRPLWLLAGVFIGGAILPMLVASLLYGLWFLLEAGPLELLTQSHDYSTHFRFVSALIDLLTWLICGPLLIILLLRMSRAVLLRDPLARAVPRWEMALGLGLSVALLVALVFALLGLAVRKLDEPEAALSLWGCALLCGLVAVAATWRLLPLRGRRLRPLRLLGTSLVCVVLWLLASALLGALLVVVTLYDDGLFVPASMLLGILSLVLLILLSRFCLRLIYRPRPG</sequence>
<feature type="transmembrane region" description="Helical" evidence="1">
    <location>
        <begin position="259"/>
        <end position="287"/>
    </location>
</feature>
<feature type="transmembrane region" description="Helical" evidence="1">
    <location>
        <begin position="150"/>
        <end position="172"/>
    </location>
</feature>
<feature type="transmembrane region" description="Helical" evidence="1">
    <location>
        <begin position="102"/>
        <end position="130"/>
    </location>
</feature>
<feature type="transmembrane region" description="Helical" evidence="1">
    <location>
        <begin position="193"/>
        <end position="214"/>
    </location>
</feature>
<evidence type="ECO:0000256" key="1">
    <source>
        <dbReference type="SAM" id="Phobius"/>
    </source>
</evidence>
<accession>A0A2T5P9Z1</accession>
<feature type="transmembrane region" description="Helical" evidence="1">
    <location>
        <begin position="293"/>
        <end position="315"/>
    </location>
</feature>
<evidence type="ECO:0000313" key="3">
    <source>
        <dbReference type="Proteomes" id="UP000244064"/>
    </source>
</evidence>
<evidence type="ECO:0000313" key="2">
    <source>
        <dbReference type="EMBL" id="PTU74568.1"/>
    </source>
</evidence>
<keyword evidence="1" id="KW-0472">Membrane</keyword>
<comment type="caution">
    <text evidence="2">The sequence shown here is derived from an EMBL/GenBank/DDBJ whole genome shotgun (WGS) entry which is preliminary data.</text>
</comment>
<dbReference type="RefSeq" id="WP_108107263.1">
    <property type="nucleotide sequence ID" value="NZ_QASN01000017.1"/>
</dbReference>
<keyword evidence="3" id="KW-1185">Reference proteome</keyword>
<organism evidence="2 3">
    <name type="scientific">Pseudomonas mangrovi</name>
    <dbReference type="NCBI Taxonomy" id="2161748"/>
    <lineage>
        <taxon>Bacteria</taxon>
        <taxon>Pseudomonadati</taxon>
        <taxon>Pseudomonadota</taxon>
        <taxon>Gammaproteobacteria</taxon>
        <taxon>Pseudomonadales</taxon>
        <taxon>Pseudomonadaceae</taxon>
        <taxon>Pseudomonas</taxon>
    </lineage>
</organism>
<gene>
    <name evidence="2" type="ORF">DBO85_10815</name>
</gene>
<keyword evidence="1" id="KW-0812">Transmembrane</keyword>
<reference evidence="2 3" key="1">
    <citation type="submission" date="2018-04" db="EMBL/GenBank/DDBJ databases">
        <title>Pseudomonas sp. nov., isolated from mangrove soil.</title>
        <authorList>
            <person name="Chen C."/>
        </authorList>
    </citation>
    <scope>NUCLEOTIDE SEQUENCE [LARGE SCALE GENOMIC DNA]</scope>
    <source>
        <strain evidence="2 3">TC-11</strain>
    </source>
</reference>
<feature type="transmembrane region" description="Helical" evidence="1">
    <location>
        <begin position="27"/>
        <end position="47"/>
    </location>
</feature>
<dbReference type="EMBL" id="QASN01000017">
    <property type="protein sequence ID" value="PTU74568.1"/>
    <property type="molecule type" value="Genomic_DNA"/>
</dbReference>